<evidence type="ECO:0000313" key="1">
    <source>
        <dbReference type="EMBL" id="QDY52475.1"/>
    </source>
</evidence>
<proteinExistence type="predicted"/>
<accession>A0A5B8IIN4</accession>
<dbReference type="Gene3D" id="2.60.120.620">
    <property type="entry name" value="q2cbj1_9rhob like domain"/>
    <property type="match status" value="1"/>
</dbReference>
<dbReference type="InterPro" id="IPR051961">
    <property type="entry name" value="Fungal_Metabolite_Diox"/>
</dbReference>
<dbReference type="SUPFAM" id="SSF51197">
    <property type="entry name" value="Clavaminate synthase-like"/>
    <property type="match status" value="1"/>
</dbReference>
<keyword evidence="1" id="KW-0560">Oxidoreductase</keyword>
<name>A0A5B8IIN4_9VIRU</name>
<sequence>MLDLEPFYFTVLIPLVPLNKENGTPEFIKGTHKLTYEESIGKEHLRFDTEIGDIIIFDGRIFHRGCANNSNEPRPVLYNMISRKWYVESGN</sequence>
<keyword evidence="1" id="KW-0223">Dioxygenase</keyword>
<gene>
    <name evidence="1" type="ORF">11_3</name>
</gene>
<dbReference type="Pfam" id="PF05721">
    <property type="entry name" value="PhyH"/>
    <property type="match status" value="1"/>
</dbReference>
<dbReference type="PANTHER" id="PTHR37563:SF2">
    <property type="entry name" value="PHYTANOYL-COA DIOXYGENASE FAMILY PROTEIN (AFU_ORTHOLOGUE AFUA_2G03330)"/>
    <property type="match status" value="1"/>
</dbReference>
<protein>
    <submittedName>
        <fullName evidence="1">Phytanoyl-CoA dioxygenase</fullName>
    </submittedName>
</protein>
<organism evidence="1">
    <name type="scientific">Mimiviridae sp. ChoanoV1</name>
    <dbReference type="NCBI Taxonomy" id="2596887"/>
    <lineage>
        <taxon>Viruses</taxon>
        <taxon>Varidnaviria</taxon>
        <taxon>Bamfordvirae</taxon>
        <taxon>Nucleocytoviricota</taxon>
        <taxon>Megaviricetes</taxon>
        <taxon>Imitervirales</taxon>
        <taxon>Schizomimiviridae</taxon>
    </lineage>
</organism>
<dbReference type="GO" id="GO:0051213">
    <property type="term" value="F:dioxygenase activity"/>
    <property type="evidence" value="ECO:0007669"/>
    <property type="project" value="UniProtKB-KW"/>
</dbReference>
<reference evidence="1" key="1">
    <citation type="submission" date="2018-11" db="EMBL/GenBank/DDBJ databases">
        <title>A distinct lineage of giant viruses engineers rhodopsin photosystems in predatory marine eukaryotes.</title>
        <authorList>
            <person name="Needham D.M."/>
            <person name="Yoshizawa S."/>
            <person name="Hosaka T."/>
            <person name="Poirier C."/>
            <person name="Choi C.-J."/>
            <person name="Hehenberger E."/>
            <person name="Irwin N.A.T."/>
            <person name="Wilken S."/>
            <person name="Yung C.-M."/>
            <person name="Bachy C."/>
            <person name="Kurihara R."/>
            <person name="Nakajima Y."/>
            <person name="Kojima K."/>
            <person name="Kimura-Someya T."/>
            <person name="Leonard G."/>
            <person name="Malmstrom R.R."/>
            <person name="Mende D."/>
            <person name="Olson D.K."/>
            <person name="Sudo Y."/>
            <person name="Sudek S."/>
            <person name="Richards T.A."/>
            <person name="DeLong E.F."/>
            <person name="Keeling P.J."/>
            <person name="Santoro A.E."/>
            <person name="Shirouzu M."/>
            <person name="Iwasaki W."/>
            <person name="Worden A.Z."/>
        </authorList>
    </citation>
    <scope>NUCLEOTIDE SEQUENCE</scope>
</reference>
<dbReference type="EMBL" id="MK250095">
    <property type="protein sequence ID" value="QDY52475.1"/>
    <property type="molecule type" value="Genomic_DNA"/>
</dbReference>
<dbReference type="PANTHER" id="PTHR37563">
    <property type="entry name" value="PHYTANOYL-COA DIOXYGENASE FAMILY PROTEIN (AFU_ORTHOLOGUE AFUA_2G03330)"/>
    <property type="match status" value="1"/>
</dbReference>
<dbReference type="InterPro" id="IPR008775">
    <property type="entry name" value="Phytyl_CoA_dOase-like"/>
</dbReference>